<dbReference type="InterPro" id="IPR017938">
    <property type="entry name" value="Riboflavin_synthase-like_b-brl"/>
</dbReference>
<keyword evidence="4" id="KW-0288">FMN</keyword>
<organism evidence="12 13">
    <name type="scientific">Lysinimonas soli</name>
    <dbReference type="NCBI Taxonomy" id="1074233"/>
    <lineage>
        <taxon>Bacteria</taxon>
        <taxon>Bacillati</taxon>
        <taxon>Actinomycetota</taxon>
        <taxon>Actinomycetes</taxon>
        <taxon>Micrococcales</taxon>
        <taxon>Microbacteriaceae</taxon>
        <taxon>Lysinimonas</taxon>
    </lineage>
</organism>
<dbReference type="InterPro" id="IPR006058">
    <property type="entry name" value="2Fe2S_fd_BS"/>
</dbReference>
<dbReference type="PROSITE" id="PS51384">
    <property type="entry name" value="FAD_FR"/>
    <property type="match status" value="1"/>
</dbReference>
<keyword evidence="13" id="KW-1185">Reference proteome</keyword>
<keyword evidence="5" id="KW-0001">2Fe-2S</keyword>
<dbReference type="InterPro" id="IPR054582">
    <property type="entry name" value="DmmA-like_N"/>
</dbReference>
<keyword evidence="9" id="KW-0411">Iron-sulfur</keyword>
<comment type="caution">
    <text evidence="12">The sequence shown here is derived from an EMBL/GenBank/DDBJ whole genome shotgun (WGS) entry which is preliminary data.</text>
</comment>
<dbReference type="Proteomes" id="UP001596039">
    <property type="component" value="Unassembled WGS sequence"/>
</dbReference>
<dbReference type="Gene3D" id="3.40.50.80">
    <property type="entry name" value="Nucleotide-binding domain of ferredoxin-NADP reductase (FNR) module"/>
    <property type="match status" value="1"/>
</dbReference>
<proteinExistence type="predicted"/>
<dbReference type="Pfam" id="PF00111">
    <property type="entry name" value="Fer2"/>
    <property type="match status" value="1"/>
</dbReference>
<dbReference type="RefSeq" id="WP_386740975.1">
    <property type="nucleotide sequence ID" value="NZ_JBHSMG010000004.1"/>
</dbReference>
<evidence type="ECO:0000313" key="13">
    <source>
        <dbReference type="Proteomes" id="UP001596039"/>
    </source>
</evidence>
<feature type="domain" description="2Fe-2S ferredoxin-type" evidence="10">
    <location>
        <begin position="233"/>
        <end position="318"/>
    </location>
</feature>
<protein>
    <submittedName>
        <fullName evidence="12">PDR/VanB family oxidoreductase</fullName>
    </submittedName>
</protein>
<dbReference type="InterPro" id="IPR001041">
    <property type="entry name" value="2Fe-2S_ferredoxin-type"/>
</dbReference>
<dbReference type="SUPFAM" id="SSF54292">
    <property type="entry name" value="2Fe-2S ferredoxin-like"/>
    <property type="match status" value="1"/>
</dbReference>
<comment type="cofactor">
    <cofactor evidence="1">
        <name>FMN</name>
        <dbReference type="ChEBI" id="CHEBI:58210"/>
    </cofactor>
</comment>
<dbReference type="Gene3D" id="3.10.20.30">
    <property type="match status" value="1"/>
</dbReference>
<dbReference type="CDD" id="cd00207">
    <property type="entry name" value="fer2"/>
    <property type="match status" value="1"/>
</dbReference>
<evidence type="ECO:0000256" key="8">
    <source>
        <dbReference type="ARBA" id="ARBA00023004"/>
    </source>
</evidence>
<dbReference type="InterPro" id="IPR039261">
    <property type="entry name" value="FNR_nucleotide-bd"/>
</dbReference>
<keyword evidence="8" id="KW-0408">Iron</keyword>
<evidence type="ECO:0000259" key="10">
    <source>
        <dbReference type="PROSITE" id="PS51085"/>
    </source>
</evidence>
<dbReference type="CDD" id="cd06185">
    <property type="entry name" value="PDR_like"/>
    <property type="match status" value="1"/>
</dbReference>
<gene>
    <name evidence="12" type="ORF">ACFPJ4_13510</name>
</gene>
<evidence type="ECO:0000256" key="5">
    <source>
        <dbReference type="ARBA" id="ARBA00022714"/>
    </source>
</evidence>
<evidence type="ECO:0000256" key="6">
    <source>
        <dbReference type="ARBA" id="ARBA00022723"/>
    </source>
</evidence>
<keyword evidence="6" id="KW-0479">Metal-binding</keyword>
<dbReference type="PRINTS" id="PR00409">
    <property type="entry name" value="PHDIOXRDTASE"/>
</dbReference>
<dbReference type="PROSITE" id="PS00197">
    <property type="entry name" value="2FE2S_FER_1"/>
    <property type="match status" value="1"/>
</dbReference>
<dbReference type="PANTHER" id="PTHR47354">
    <property type="entry name" value="NADH OXIDOREDUCTASE HCR"/>
    <property type="match status" value="1"/>
</dbReference>
<dbReference type="Pfam" id="PF22290">
    <property type="entry name" value="DmmA-like_N"/>
    <property type="match status" value="1"/>
</dbReference>
<evidence type="ECO:0000256" key="4">
    <source>
        <dbReference type="ARBA" id="ARBA00022643"/>
    </source>
</evidence>
<evidence type="ECO:0000256" key="7">
    <source>
        <dbReference type="ARBA" id="ARBA00023002"/>
    </source>
</evidence>
<accession>A0ABW0NWN3</accession>
<keyword evidence="3" id="KW-0285">Flavoprotein</keyword>
<evidence type="ECO:0000256" key="2">
    <source>
        <dbReference type="ARBA" id="ARBA00001974"/>
    </source>
</evidence>
<evidence type="ECO:0000259" key="11">
    <source>
        <dbReference type="PROSITE" id="PS51384"/>
    </source>
</evidence>
<reference evidence="13" key="1">
    <citation type="journal article" date="2019" name="Int. J. Syst. Evol. Microbiol.">
        <title>The Global Catalogue of Microorganisms (GCM) 10K type strain sequencing project: providing services to taxonomists for standard genome sequencing and annotation.</title>
        <authorList>
            <consortium name="The Broad Institute Genomics Platform"/>
            <consortium name="The Broad Institute Genome Sequencing Center for Infectious Disease"/>
            <person name="Wu L."/>
            <person name="Ma J."/>
        </authorList>
    </citation>
    <scope>NUCLEOTIDE SEQUENCE [LARGE SCALE GENOMIC DNA]</scope>
    <source>
        <strain evidence="13">CGMCC 4.6997</strain>
    </source>
</reference>
<dbReference type="PROSITE" id="PS51085">
    <property type="entry name" value="2FE2S_FER_2"/>
    <property type="match status" value="1"/>
</dbReference>
<evidence type="ECO:0000313" key="12">
    <source>
        <dbReference type="EMBL" id="MFC5503259.1"/>
    </source>
</evidence>
<feature type="domain" description="FAD-binding FR-type" evidence="11">
    <location>
        <begin position="6"/>
        <end position="107"/>
    </location>
</feature>
<dbReference type="InterPro" id="IPR012675">
    <property type="entry name" value="Beta-grasp_dom_sf"/>
</dbReference>
<dbReference type="InterPro" id="IPR017927">
    <property type="entry name" value="FAD-bd_FR_type"/>
</dbReference>
<dbReference type="EMBL" id="JBHSMG010000004">
    <property type="protein sequence ID" value="MFC5503259.1"/>
    <property type="molecule type" value="Genomic_DNA"/>
</dbReference>
<evidence type="ECO:0000256" key="1">
    <source>
        <dbReference type="ARBA" id="ARBA00001917"/>
    </source>
</evidence>
<dbReference type="SUPFAM" id="SSF52343">
    <property type="entry name" value="Ferredoxin reductase-like, C-terminal NADP-linked domain"/>
    <property type="match status" value="1"/>
</dbReference>
<name>A0ABW0NWN3_9MICO</name>
<dbReference type="SUPFAM" id="SSF63380">
    <property type="entry name" value="Riboflavin synthase domain-like"/>
    <property type="match status" value="1"/>
</dbReference>
<evidence type="ECO:0000256" key="9">
    <source>
        <dbReference type="ARBA" id="ARBA00023014"/>
    </source>
</evidence>
<dbReference type="Gene3D" id="2.40.30.10">
    <property type="entry name" value="Translation factors"/>
    <property type="match status" value="1"/>
</dbReference>
<keyword evidence="7" id="KW-0560">Oxidoreductase</keyword>
<evidence type="ECO:0000256" key="3">
    <source>
        <dbReference type="ARBA" id="ARBA00022630"/>
    </source>
</evidence>
<sequence>MNRPIASDVDAVVIRRDTAVDGVVVFELAAREGQALPVWTPGSHVDVLLPSGLIRQYSLCGDPGADRWRLGVLREADARGGSLWMCDSLREGQAVRLAGPRNHFHFDPEPGVPVILLAAGIGITPILPMAAAARDAGIDYALHYSGHEGRMAFLPELAAAHGERLVTHLSERGERLELDAVLAAAAPGTRVYCCGPAGFIDAAERAAAAAGLDFHTERFEAETLTAPVWPEPFEVELALSGVTVTVPPERSILEVVEEEGVFVLSSCHEGTCGTCETPVLEGEIDHRDSILTPQERARGDVMFICVSRAACPRLVLDL</sequence>
<comment type="cofactor">
    <cofactor evidence="2">
        <name>FAD</name>
        <dbReference type="ChEBI" id="CHEBI:57692"/>
    </cofactor>
</comment>
<dbReference type="PANTHER" id="PTHR47354:SF1">
    <property type="entry name" value="CARNITINE MONOOXYGENASE REDUCTASE SUBUNIT"/>
    <property type="match status" value="1"/>
</dbReference>
<dbReference type="InterPro" id="IPR036010">
    <property type="entry name" value="2Fe-2S_ferredoxin-like_sf"/>
</dbReference>
<dbReference type="InterPro" id="IPR050415">
    <property type="entry name" value="MRET"/>
</dbReference>